<evidence type="ECO:0000313" key="2">
    <source>
        <dbReference type="EMBL" id="CAI5444438.1"/>
    </source>
</evidence>
<evidence type="ECO:0000313" key="3">
    <source>
        <dbReference type="Proteomes" id="UP001152747"/>
    </source>
</evidence>
<protein>
    <submittedName>
        <fullName evidence="2">Uncharacterized protein</fullName>
    </submittedName>
</protein>
<name>A0A9P1IGH3_9PELO</name>
<feature type="chain" id="PRO_5040322678" evidence="1">
    <location>
        <begin position="16"/>
        <end position="165"/>
    </location>
</feature>
<keyword evidence="1" id="KW-0732">Signal</keyword>
<dbReference type="EMBL" id="CANHGI010000003">
    <property type="protein sequence ID" value="CAI5444438.1"/>
    <property type="molecule type" value="Genomic_DNA"/>
</dbReference>
<comment type="caution">
    <text evidence="2">The sequence shown here is derived from an EMBL/GenBank/DDBJ whole genome shotgun (WGS) entry which is preliminary data.</text>
</comment>
<gene>
    <name evidence="2" type="ORF">CAMP_LOCUS7075</name>
</gene>
<proteinExistence type="predicted"/>
<dbReference type="Proteomes" id="UP001152747">
    <property type="component" value="Unassembled WGS sequence"/>
</dbReference>
<reference evidence="2" key="1">
    <citation type="submission" date="2022-11" db="EMBL/GenBank/DDBJ databases">
        <authorList>
            <person name="Kikuchi T."/>
        </authorList>
    </citation>
    <scope>NUCLEOTIDE SEQUENCE</scope>
    <source>
        <strain evidence="2">PS1010</strain>
    </source>
</reference>
<keyword evidence="3" id="KW-1185">Reference proteome</keyword>
<dbReference type="AlphaFoldDB" id="A0A9P1IGH3"/>
<accession>A0A9P1IGH3</accession>
<evidence type="ECO:0000256" key="1">
    <source>
        <dbReference type="SAM" id="SignalP"/>
    </source>
</evidence>
<sequence length="165" mass="18551">MSKLLIFLIIPAVLSRDLRFSDLSTTVQPSPQQQQNASIIGYQFLNTLLNAARSNNYSIFDPEFFAPILDKNGTSIGEASKESLFRILGGVPPNLDIEQVFPRNYLEFGLFESYGEQYLSIDKTEDDVHVYFTVKILGENQFRFISLIFVGVTADTSSGLIQKLI</sequence>
<feature type="signal peptide" evidence="1">
    <location>
        <begin position="1"/>
        <end position="15"/>
    </location>
</feature>
<organism evidence="2 3">
    <name type="scientific">Caenorhabditis angaria</name>
    <dbReference type="NCBI Taxonomy" id="860376"/>
    <lineage>
        <taxon>Eukaryota</taxon>
        <taxon>Metazoa</taxon>
        <taxon>Ecdysozoa</taxon>
        <taxon>Nematoda</taxon>
        <taxon>Chromadorea</taxon>
        <taxon>Rhabditida</taxon>
        <taxon>Rhabditina</taxon>
        <taxon>Rhabditomorpha</taxon>
        <taxon>Rhabditoidea</taxon>
        <taxon>Rhabditidae</taxon>
        <taxon>Peloderinae</taxon>
        <taxon>Caenorhabditis</taxon>
    </lineage>
</organism>